<dbReference type="FunFam" id="2.40.30.170:FF:000010">
    <property type="entry name" value="Efflux RND transporter periplasmic adaptor subunit"/>
    <property type="match status" value="1"/>
</dbReference>
<gene>
    <name evidence="7" type="ORF">METZ01_LOCUS79893</name>
</gene>
<feature type="compositionally biased region" description="Basic and acidic residues" evidence="3">
    <location>
        <begin position="354"/>
        <end position="363"/>
    </location>
</feature>
<keyword evidence="2" id="KW-0175">Coiled coil</keyword>
<dbReference type="PANTHER" id="PTHR30469">
    <property type="entry name" value="MULTIDRUG RESISTANCE PROTEIN MDTA"/>
    <property type="match status" value="1"/>
</dbReference>
<feature type="domain" description="Multidrug resistance protein MdtA-like alpha-helical hairpin" evidence="4">
    <location>
        <begin position="100"/>
        <end position="158"/>
    </location>
</feature>
<evidence type="ECO:0000256" key="1">
    <source>
        <dbReference type="ARBA" id="ARBA00009477"/>
    </source>
</evidence>
<proteinExistence type="inferred from homology"/>
<feature type="domain" description="CusB-like beta-barrel" evidence="5">
    <location>
        <begin position="198"/>
        <end position="272"/>
    </location>
</feature>
<dbReference type="Gene3D" id="1.10.287.470">
    <property type="entry name" value="Helix hairpin bin"/>
    <property type="match status" value="1"/>
</dbReference>
<dbReference type="InterPro" id="IPR058624">
    <property type="entry name" value="MdtA-like_HH"/>
</dbReference>
<evidence type="ECO:0000256" key="3">
    <source>
        <dbReference type="SAM" id="MobiDB-lite"/>
    </source>
</evidence>
<evidence type="ECO:0000259" key="5">
    <source>
        <dbReference type="Pfam" id="PF25954"/>
    </source>
</evidence>
<dbReference type="GO" id="GO:1990281">
    <property type="term" value="C:efflux pump complex"/>
    <property type="evidence" value="ECO:0007669"/>
    <property type="project" value="TreeGrafter"/>
</dbReference>
<dbReference type="InterPro" id="IPR058792">
    <property type="entry name" value="Beta-barrel_RND_2"/>
</dbReference>
<dbReference type="SUPFAM" id="SSF111369">
    <property type="entry name" value="HlyD-like secretion proteins"/>
    <property type="match status" value="1"/>
</dbReference>
<evidence type="ECO:0000259" key="6">
    <source>
        <dbReference type="Pfam" id="PF25967"/>
    </source>
</evidence>
<feature type="coiled-coil region" evidence="2">
    <location>
        <begin position="96"/>
        <end position="160"/>
    </location>
</feature>
<dbReference type="GO" id="GO:0015562">
    <property type="term" value="F:efflux transmembrane transporter activity"/>
    <property type="evidence" value="ECO:0007669"/>
    <property type="project" value="TreeGrafter"/>
</dbReference>
<organism evidence="7">
    <name type="scientific">marine metagenome</name>
    <dbReference type="NCBI Taxonomy" id="408172"/>
    <lineage>
        <taxon>unclassified sequences</taxon>
        <taxon>metagenomes</taxon>
        <taxon>ecological metagenomes</taxon>
    </lineage>
</organism>
<evidence type="ECO:0000256" key="2">
    <source>
        <dbReference type="SAM" id="Coils"/>
    </source>
</evidence>
<dbReference type="Pfam" id="PF25967">
    <property type="entry name" value="RND-MFP_C"/>
    <property type="match status" value="1"/>
</dbReference>
<evidence type="ECO:0000313" key="7">
    <source>
        <dbReference type="EMBL" id="SVA27039.1"/>
    </source>
</evidence>
<dbReference type="Pfam" id="PF25876">
    <property type="entry name" value="HH_MFP_RND"/>
    <property type="match status" value="1"/>
</dbReference>
<reference evidence="7" key="1">
    <citation type="submission" date="2018-05" db="EMBL/GenBank/DDBJ databases">
        <authorList>
            <person name="Lanie J.A."/>
            <person name="Ng W.-L."/>
            <person name="Kazmierczak K.M."/>
            <person name="Andrzejewski T.M."/>
            <person name="Davidsen T.M."/>
            <person name="Wayne K.J."/>
            <person name="Tettelin H."/>
            <person name="Glass J.I."/>
            <person name="Rusch D."/>
            <person name="Podicherti R."/>
            <person name="Tsui H.-C.T."/>
            <person name="Winkler M.E."/>
        </authorList>
    </citation>
    <scope>NUCLEOTIDE SEQUENCE</scope>
</reference>
<dbReference type="Pfam" id="PF25954">
    <property type="entry name" value="Beta-barrel_RND_2"/>
    <property type="match status" value="1"/>
</dbReference>
<dbReference type="EMBL" id="UINC01006356">
    <property type="protein sequence ID" value="SVA27039.1"/>
    <property type="molecule type" value="Genomic_DNA"/>
</dbReference>
<dbReference type="InterPro" id="IPR006143">
    <property type="entry name" value="RND_pump_MFP"/>
</dbReference>
<feature type="domain" description="Multidrug resistance protein MdtA-like C-terminal permuted SH3" evidence="6">
    <location>
        <begin position="287"/>
        <end position="334"/>
    </location>
</feature>
<dbReference type="Gene3D" id="2.40.50.100">
    <property type="match status" value="1"/>
</dbReference>
<sequence>MKFATTLIIMAAIGVGGYYWFINQEQAPSGRPRTAAPVLVVAVPVALQPLQEIIEALGTAQANESVTVTASLTDTVRRINFGDGGYVEAGDVLVELTSEEEEAQLAEARADLDEARRQLMRLEDLDKRGIVATSEVDMARSAAEAAEARLNAELARLKDRLIRAPFSGLLGFREVSPGTMLGPSDTITTIDDVSQIKLDFTVPEKFLALMRPGRRIYASAVGWPGREFEGVVRAVGSRVDPVTRAVVVRAIVPNEDRALKPGMLLTVRVVAKERTAIVVLERSVVQVGNSAFVYIVGPDQRAYRREVQLGTRQLGIVEILVGLEVGERVITEGIVKLREGLPVRLADENSGPRVAEERSKKQQEAAITRSGSAAASDRTGAPARSN</sequence>
<evidence type="ECO:0000259" key="4">
    <source>
        <dbReference type="Pfam" id="PF25876"/>
    </source>
</evidence>
<dbReference type="AlphaFoldDB" id="A0A381UFW0"/>
<feature type="region of interest" description="Disordered" evidence="3">
    <location>
        <begin position="348"/>
        <end position="386"/>
    </location>
</feature>
<dbReference type="PANTHER" id="PTHR30469:SF16">
    <property type="entry name" value="HAE1 FAMILY EFFLUX PUMP MFP COMPONENT"/>
    <property type="match status" value="1"/>
</dbReference>
<comment type="similarity">
    <text evidence="1">Belongs to the membrane fusion protein (MFP) (TC 8.A.1) family.</text>
</comment>
<accession>A0A381UFW0</accession>
<dbReference type="Gene3D" id="2.40.420.20">
    <property type="match status" value="1"/>
</dbReference>
<dbReference type="NCBIfam" id="TIGR01730">
    <property type="entry name" value="RND_mfp"/>
    <property type="match status" value="1"/>
</dbReference>
<name>A0A381UFW0_9ZZZZ</name>
<dbReference type="InterPro" id="IPR058627">
    <property type="entry name" value="MdtA-like_C"/>
</dbReference>
<protein>
    <submittedName>
        <fullName evidence="7">Uncharacterized protein</fullName>
    </submittedName>
</protein>
<dbReference type="Gene3D" id="2.40.30.170">
    <property type="match status" value="1"/>
</dbReference>